<dbReference type="KEGG" id="psym:J1N51_12685"/>
<accession>A0A975DFB9</accession>
<keyword evidence="4" id="KW-0720">Serine protease</keyword>
<dbReference type="SUPFAM" id="SSF50993">
    <property type="entry name" value="Peptidase/esterase 'gauge' domain"/>
    <property type="match status" value="1"/>
</dbReference>
<dbReference type="Gene3D" id="3.40.50.1820">
    <property type="entry name" value="alpha/beta hydrolase"/>
    <property type="match status" value="1"/>
</dbReference>
<evidence type="ECO:0000256" key="4">
    <source>
        <dbReference type="ARBA" id="ARBA00022825"/>
    </source>
</evidence>
<dbReference type="AlphaFoldDB" id="A0A975DFB9"/>
<evidence type="ECO:0000256" key="1">
    <source>
        <dbReference type="ARBA" id="ARBA00005228"/>
    </source>
</evidence>
<dbReference type="InterPro" id="IPR001375">
    <property type="entry name" value="Peptidase_S9_cat"/>
</dbReference>
<dbReference type="SUPFAM" id="SSF53474">
    <property type="entry name" value="alpha/beta-Hydrolases"/>
    <property type="match status" value="1"/>
</dbReference>
<evidence type="ECO:0000256" key="3">
    <source>
        <dbReference type="ARBA" id="ARBA00022801"/>
    </source>
</evidence>
<dbReference type="Gene3D" id="2.130.10.120">
    <property type="entry name" value="Prolyl oligopeptidase, N-terminal domain"/>
    <property type="match status" value="1"/>
</dbReference>
<keyword evidence="3" id="KW-0378">Hydrolase</keyword>
<dbReference type="Pfam" id="PF02897">
    <property type="entry name" value="Peptidase_S9_N"/>
    <property type="match status" value="1"/>
</dbReference>
<dbReference type="InterPro" id="IPR029058">
    <property type="entry name" value="AB_hydrolase_fold"/>
</dbReference>
<dbReference type="InterPro" id="IPR023302">
    <property type="entry name" value="Pept_S9A_N"/>
</dbReference>
<organism evidence="7 8">
    <name type="scientific">Psychrosphaera ytuae</name>
    <dbReference type="NCBI Taxonomy" id="2820710"/>
    <lineage>
        <taxon>Bacteria</taxon>
        <taxon>Pseudomonadati</taxon>
        <taxon>Pseudomonadota</taxon>
        <taxon>Gammaproteobacteria</taxon>
        <taxon>Alteromonadales</taxon>
        <taxon>Pseudoalteromonadaceae</taxon>
        <taxon>Psychrosphaera</taxon>
    </lineage>
</organism>
<dbReference type="PANTHER" id="PTHR11757:SF19">
    <property type="entry name" value="PROLYL ENDOPEPTIDASE-LIKE"/>
    <property type="match status" value="1"/>
</dbReference>
<dbReference type="InterPro" id="IPR002470">
    <property type="entry name" value="Peptidase_S9A"/>
</dbReference>
<protein>
    <submittedName>
        <fullName evidence="7">S9 family peptidase</fullName>
    </submittedName>
</protein>
<dbReference type="PANTHER" id="PTHR11757">
    <property type="entry name" value="PROTEASE FAMILY S9A OLIGOPEPTIDASE"/>
    <property type="match status" value="1"/>
</dbReference>
<dbReference type="GO" id="GO:0004252">
    <property type="term" value="F:serine-type endopeptidase activity"/>
    <property type="evidence" value="ECO:0007669"/>
    <property type="project" value="InterPro"/>
</dbReference>
<reference evidence="7" key="1">
    <citation type="submission" date="2021-03" db="EMBL/GenBank/DDBJ databases">
        <title>Description of Psychrosphaera ytuae sp. nov. isolated from deep sea sediment of South China Sea.</title>
        <authorList>
            <person name="Zhang J."/>
            <person name="Xu X.-D."/>
        </authorList>
    </citation>
    <scope>NUCLEOTIDE SEQUENCE</scope>
    <source>
        <strain evidence="7">MTZ26</strain>
    </source>
</reference>
<dbReference type="Proteomes" id="UP000682739">
    <property type="component" value="Chromosome"/>
</dbReference>
<proteinExistence type="inferred from homology"/>
<gene>
    <name evidence="7" type="ORF">J1N51_12685</name>
</gene>
<dbReference type="Pfam" id="PF00326">
    <property type="entry name" value="Peptidase_S9"/>
    <property type="match status" value="1"/>
</dbReference>
<name>A0A975DFB9_9GAMM</name>
<sequence length="724" mass="81663">MSLGIAACGESNKSVNASSDVSTDNSIQQETTMSYKRMQQLDVPAPVAKQVPHTFEHHGISVDDPFNWLRDSSYPNTDDKEVLDYLNAENDYFQQFLAPNKELVDELFEEFKGRVDETASSVPYVDNGYEYWWEYKEGHDYRTRYRKNLETGKVEVYLDEQALSEAHDYFVIGGVSISPDNKRIAYTIDTSGDERYDVFVRDLSNDQEIEVAIGDTNGSVQFVGDSNTLVYGKLAEGVWRTESVNTQTIGVANSDRVLFAEKDTGFFLGSGLTTSEEYLIVSTGNSDAREVVVFDAKDLSKPGVTLFSREDKLQPSVDHGNGKFYVRVNDKHVNFRLASMPEANLSNPQWQSIIEGDKTLYVQGFKVFAEQMVVSLSREGLEAMHVIPNEGEAYDIEFPEKVYSVGLSVNPSFEQQHVRLRYTSMITPSTIYDYDFKTKSLTQRKQQKIPSGYDKSQYETVRLMAPARDGEKVPVSIVYKKGFKKDGSQPLSLYAYGAYGAGMSPSFSTTRLSLLDRGFAFAIAHTRGGDEMGYSWYLDGKMDERENAFNDFVDVAKHLVKEGYTSKGNISIAGGSAGGEMMGAVTIQAPEMWRSVSLMVPFVDVLNTMLDATLPLTPPEWNEWGNPIESKHYFELIKSYSPYDNIEKREYPPMLVTGGLNDPRVTYWEPAKWTAKMRALKTDDNLLIMRMNMGAGHFANSGRYGRLMDRAEEMAFQILAHREK</sequence>
<evidence type="ECO:0000313" key="7">
    <source>
        <dbReference type="EMBL" id="QTH65396.1"/>
    </source>
</evidence>
<evidence type="ECO:0000256" key="2">
    <source>
        <dbReference type="ARBA" id="ARBA00022670"/>
    </source>
</evidence>
<feature type="domain" description="Peptidase S9 prolyl oligopeptidase catalytic" evidence="5">
    <location>
        <begin position="505"/>
        <end position="716"/>
    </location>
</feature>
<evidence type="ECO:0000313" key="8">
    <source>
        <dbReference type="Proteomes" id="UP000682739"/>
    </source>
</evidence>
<evidence type="ECO:0000259" key="6">
    <source>
        <dbReference type="Pfam" id="PF02897"/>
    </source>
</evidence>
<dbReference type="EMBL" id="CP072110">
    <property type="protein sequence ID" value="QTH65396.1"/>
    <property type="molecule type" value="Genomic_DNA"/>
</dbReference>
<dbReference type="GO" id="GO:0006508">
    <property type="term" value="P:proteolysis"/>
    <property type="evidence" value="ECO:0007669"/>
    <property type="project" value="UniProtKB-KW"/>
</dbReference>
<evidence type="ECO:0000259" key="5">
    <source>
        <dbReference type="Pfam" id="PF00326"/>
    </source>
</evidence>
<keyword evidence="8" id="KW-1185">Reference proteome</keyword>
<feature type="domain" description="Peptidase S9A N-terminal" evidence="6">
    <location>
        <begin position="46"/>
        <end position="447"/>
    </location>
</feature>
<comment type="similarity">
    <text evidence="1">Belongs to the peptidase S9A family.</text>
</comment>
<keyword evidence="2" id="KW-0645">Protease</keyword>
<dbReference type="InterPro" id="IPR051543">
    <property type="entry name" value="Serine_Peptidase_S9A"/>
</dbReference>
<dbReference type="PRINTS" id="PR00862">
    <property type="entry name" value="PROLIGOPTASE"/>
</dbReference>